<feature type="domain" description="GST N-terminal" evidence="1">
    <location>
        <begin position="43"/>
        <end position="123"/>
    </location>
</feature>
<sequence>MKLLIKLIRNLLGGIIVLLDLITRGAKKKRSPEQQKVVNEQVKDLTLYHFTACPFCTKTRRAMYKLNLPIEKRSASQGSPYRQELEVGGGRVKVPCLRIEKDGQVEWMYESNDIIRYLEQRFA</sequence>
<reference evidence="3" key="1">
    <citation type="submission" date="2015-08" db="EMBL/GenBank/DDBJ databases">
        <authorList>
            <person name="Varghese N."/>
        </authorList>
    </citation>
    <scope>NUCLEOTIDE SEQUENCE [LARGE SCALE GENOMIC DNA]</scope>
    <source>
        <strain evidence="3">JCM 18476</strain>
    </source>
</reference>
<protein>
    <submittedName>
        <fullName evidence="2">Glutathione S-transferase, N-terminal domain</fullName>
    </submittedName>
</protein>
<dbReference type="InterPro" id="IPR036249">
    <property type="entry name" value="Thioredoxin-like_sf"/>
</dbReference>
<keyword evidence="3" id="KW-1185">Reference proteome</keyword>
<dbReference type="OrthoDB" id="9793736at2"/>
<gene>
    <name evidence="2" type="ORF">Ga0061065_10968</name>
</gene>
<keyword evidence="2" id="KW-0808">Transferase</keyword>
<dbReference type="EMBL" id="CYHG01000009">
    <property type="protein sequence ID" value="CUB05115.1"/>
    <property type="molecule type" value="Genomic_DNA"/>
</dbReference>
<organism evidence="2 3">
    <name type="scientific">Marinomonas fungiae</name>
    <dbReference type="NCBI Taxonomy" id="1137284"/>
    <lineage>
        <taxon>Bacteria</taxon>
        <taxon>Pseudomonadati</taxon>
        <taxon>Pseudomonadota</taxon>
        <taxon>Gammaproteobacteria</taxon>
        <taxon>Oceanospirillales</taxon>
        <taxon>Oceanospirillaceae</taxon>
        <taxon>Marinomonas</taxon>
    </lineage>
</organism>
<dbReference type="Pfam" id="PF13417">
    <property type="entry name" value="GST_N_3"/>
    <property type="match status" value="1"/>
</dbReference>
<dbReference type="SUPFAM" id="SSF52833">
    <property type="entry name" value="Thioredoxin-like"/>
    <property type="match status" value="1"/>
</dbReference>
<evidence type="ECO:0000313" key="2">
    <source>
        <dbReference type="EMBL" id="CUB05115.1"/>
    </source>
</evidence>
<dbReference type="InterPro" id="IPR004045">
    <property type="entry name" value="Glutathione_S-Trfase_N"/>
</dbReference>
<evidence type="ECO:0000259" key="1">
    <source>
        <dbReference type="PROSITE" id="PS50404"/>
    </source>
</evidence>
<dbReference type="AlphaFoldDB" id="A0A0K6IPS2"/>
<proteinExistence type="predicted"/>
<dbReference type="STRING" id="1137284.GCA_001418205_02774"/>
<dbReference type="PROSITE" id="PS50404">
    <property type="entry name" value="GST_NTER"/>
    <property type="match status" value="1"/>
</dbReference>
<dbReference type="Proteomes" id="UP000182769">
    <property type="component" value="Unassembled WGS sequence"/>
</dbReference>
<dbReference type="RefSeq" id="WP_055463839.1">
    <property type="nucleotide sequence ID" value="NZ_CYHG01000009.1"/>
</dbReference>
<dbReference type="GO" id="GO:0016740">
    <property type="term" value="F:transferase activity"/>
    <property type="evidence" value="ECO:0007669"/>
    <property type="project" value="UniProtKB-KW"/>
</dbReference>
<evidence type="ECO:0000313" key="3">
    <source>
        <dbReference type="Proteomes" id="UP000182769"/>
    </source>
</evidence>
<accession>A0A0K6IPS2</accession>
<dbReference type="PROSITE" id="PS51354">
    <property type="entry name" value="GLUTAREDOXIN_2"/>
    <property type="match status" value="1"/>
</dbReference>
<name>A0A0K6IPS2_9GAMM</name>
<dbReference type="Gene3D" id="3.40.30.10">
    <property type="entry name" value="Glutaredoxin"/>
    <property type="match status" value="1"/>
</dbReference>